<organism evidence="1 2">
    <name type="scientific">Striga asiatica</name>
    <name type="common">Asiatic witchweed</name>
    <name type="synonym">Buchnera asiatica</name>
    <dbReference type="NCBI Taxonomy" id="4170"/>
    <lineage>
        <taxon>Eukaryota</taxon>
        <taxon>Viridiplantae</taxon>
        <taxon>Streptophyta</taxon>
        <taxon>Embryophyta</taxon>
        <taxon>Tracheophyta</taxon>
        <taxon>Spermatophyta</taxon>
        <taxon>Magnoliopsida</taxon>
        <taxon>eudicotyledons</taxon>
        <taxon>Gunneridae</taxon>
        <taxon>Pentapetalae</taxon>
        <taxon>asterids</taxon>
        <taxon>lamiids</taxon>
        <taxon>Lamiales</taxon>
        <taxon>Orobanchaceae</taxon>
        <taxon>Buchnereae</taxon>
        <taxon>Striga</taxon>
    </lineage>
</organism>
<comment type="caution">
    <text evidence="1">The sequence shown here is derived from an EMBL/GenBank/DDBJ whole genome shotgun (WGS) entry which is preliminary data.</text>
</comment>
<name>A0A5A7QTS7_STRAF</name>
<sequence>MAKKKEKVIGCPLPDDELLLLGKEPDGSGHVTVHGSSLRLLLEGLLLEDTRLKLLDRVLLRMMAGHGPSLVEGRWRWLPLVEGQRSFQPLSEDGAKQSSVVESSKSLDNGPKLLEAWPRRTLVPSLAVVVGLWRSGLLRIGGTIGLLLEIIDGRLSLVMTKDGPPFSMGCHGELPVKAATGGLRGSKDSLAACYRREFPEEITGSRLDVGGWWLAAGSSLAEGIL</sequence>
<dbReference type="EMBL" id="BKCP01008215">
    <property type="protein sequence ID" value="GER48288.1"/>
    <property type="molecule type" value="Genomic_DNA"/>
</dbReference>
<reference evidence="2" key="1">
    <citation type="journal article" date="2019" name="Curr. Biol.">
        <title>Genome Sequence of Striga asiatica Provides Insight into the Evolution of Plant Parasitism.</title>
        <authorList>
            <person name="Yoshida S."/>
            <person name="Kim S."/>
            <person name="Wafula E.K."/>
            <person name="Tanskanen J."/>
            <person name="Kim Y.M."/>
            <person name="Honaas L."/>
            <person name="Yang Z."/>
            <person name="Spallek T."/>
            <person name="Conn C.E."/>
            <person name="Ichihashi Y."/>
            <person name="Cheong K."/>
            <person name="Cui S."/>
            <person name="Der J.P."/>
            <person name="Gundlach H."/>
            <person name="Jiao Y."/>
            <person name="Hori C."/>
            <person name="Ishida J.K."/>
            <person name="Kasahara H."/>
            <person name="Kiba T."/>
            <person name="Kim M.S."/>
            <person name="Koo N."/>
            <person name="Laohavisit A."/>
            <person name="Lee Y.H."/>
            <person name="Lumba S."/>
            <person name="McCourt P."/>
            <person name="Mortimer J.C."/>
            <person name="Mutuku J.M."/>
            <person name="Nomura T."/>
            <person name="Sasaki-Sekimoto Y."/>
            <person name="Seto Y."/>
            <person name="Wang Y."/>
            <person name="Wakatake T."/>
            <person name="Sakakibara H."/>
            <person name="Demura T."/>
            <person name="Yamaguchi S."/>
            <person name="Yoneyama K."/>
            <person name="Manabe R.I."/>
            <person name="Nelson D.C."/>
            <person name="Schulman A.H."/>
            <person name="Timko M.P."/>
            <person name="dePamphilis C.W."/>
            <person name="Choi D."/>
            <person name="Shirasu K."/>
        </authorList>
    </citation>
    <scope>NUCLEOTIDE SEQUENCE [LARGE SCALE GENOMIC DNA]</scope>
    <source>
        <strain evidence="2">cv. UVA1</strain>
    </source>
</reference>
<proteinExistence type="predicted"/>
<evidence type="ECO:0000313" key="1">
    <source>
        <dbReference type="EMBL" id="GER48288.1"/>
    </source>
</evidence>
<evidence type="ECO:0000313" key="2">
    <source>
        <dbReference type="Proteomes" id="UP000325081"/>
    </source>
</evidence>
<keyword evidence="1" id="KW-0436">Ligase</keyword>
<dbReference type="GO" id="GO:0016874">
    <property type="term" value="F:ligase activity"/>
    <property type="evidence" value="ECO:0007669"/>
    <property type="project" value="UniProtKB-KW"/>
</dbReference>
<dbReference type="AlphaFoldDB" id="A0A5A7QTS7"/>
<protein>
    <submittedName>
        <fullName evidence="1">Alanine--tRNA ligase</fullName>
    </submittedName>
</protein>
<gene>
    <name evidence="1" type="ORF">STAS_25450</name>
</gene>
<accession>A0A5A7QTS7</accession>
<keyword evidence="2" id="KW-1185">Reference proteome</keyword>
<dbReference type="Proteomes" id="UP000325081">
    <property type="component" value="Unassembled WGS sequence"/>
</dbReference>